<organism evidence="2 3">
    <name type="scientific">Tribonema minus</name>
    <dbReference type="NCBI Taxonomy" id="303371"/>
    <lineage>
        <taxon>Eukaryota</taxon>
        <taxon>Sar</taxon>
        <taxon>Stramenopiles</taxon>
        <taxon>Ochrophyta</taxon>
        <taxon>PX clade</taxon>
        <taxon>Xanthophyceae</taxon>
        <taxon>Tribonematales</taxon>
        <taxon>Tribonemataceae</taxon>
        <taxon>Tribonema</taxon>
    </lineage>
</organism>
<protein>
    <submittedName>
        <fullName evidence="2">Uncharacterized protein</fullName>
    </submittedName>
</protein>
<feature type="region of interest" description="Disordered" evidence="1">
    <location>
        <begin position="709"/>
        <end position="740"/>
    </location>
</feature>
<evidence type="ECO:0000313" key="3">
    <source>
        <dbReference type="Proteomes" id="UP000664859"/>
    </source>
</evidence>
<comment type="caution">
    <text evidence="2">The sequence shown here is derived from an EMBL/GenBank/DDBJ whole genome shotgun (WGS) entry which is preliminary data.</text>
</comment>
<proteinExistence type="predicted"/>
<accession>A0A836CDV2</accession>
<name>A0A836CDV2_9STRA</name>
<feature type="compositionally biased region" description="Gly residues" evidence="1">
    <location>
        <begin position="712"/>
        <end position="724"/>
    </location>
</feature>
<keyword evidence="3" id="KW-1185">Reference proteome</keyword>
<sequence length="1528" mass="152573">MDTSGKGRLGSNATGMGKFGGLFDKLAAGEFISDVTVQAVLDEFSNPDLSGRQKRIVYTAMWFLLGRQLDEATMGTDTALQRMEARLRDDLRRAQRMHVIGNPWTATTPVDGNDVALDLVTVTRLPVDGNDVALEALGDALAVLRLALALPGEALPKFILLAGVARMLLECAAFHPNSMLRAAAVAEVTDAAARCAAWCGGGGSGGGGGRAFFNGGAYESGGEVQRAQQVLWDWVLEVYARTVVLCEDEDDAVAAAAFAALGGPLRTYPLCATALDTDIAVLLNGAEPAARLDASASSKAAFPLQQLGEGVLRAALPALPRLLARSCTLGRGSRCSALRTCCRLAVAALRAGYSACGSTFIGSRLLEKVSRGGLGGRGAAAEAPAASAPPLLASVDSWLRTGVLPLLSGLDAEEVECAVFTTLRVLHAPPLRPQRALLAPAVAAAAAALLPLAAAAAARAAPAPPPPPLNAGQAALAAAATAALRWAPPQALPPLLAALVPAVALCPEPGQRLGLMAEAFFAVMVCMPGGGRANKPAILEAILESDWLHGVLNADAPTAAAGGGGGSSGGGGGVPFREELVAALTHTCAYVLTAGATAIAAATAPSADADSGDDVNGSSLPSPVQQQLPLSGVGRYPLAPHAPDAAAAAAERWCDLERWVTMSGAVLHATGLCVGWDGGAASASAGADGYTRLLTLILRLTSPSAAAAAAARGGGGSGGGGGARALGSPSPIFSPNPRPQLSGDARLARAAAAHVPRLDQLGWKLAQGMPGRRARVALLGALCRYLADVSGAAGQAADEQAARGVRLRPGEEDDAALDLVARVSVELAALDAPATSNLKSAAPPAAAATATAAAPGAAAAAAAAAAERAAQWRVNAQHALLGCLVRLAAAYDSAAAPALKAARAERDRVCLRDGLGGQGNGPLVDQARRAVAALEAVTRRGRASLAGGAAELAAAAAARAALGFIGTPPGLPPPAGPLSADDAARKAALRAALLGELALPPAQERDARLGCGGGGTGFDYRTGAQQEVAARLSRHFRWPPRGGHGAAPLPPPCRALPGHGAAPRPHAAWSPPTQLNGGSEPLHLTACHRLTPRWRAHNSAGGGGGGGSGKGVSLRVCAYNATNGSITDALEIRLGFGAGAAPAAVPAAAVVLRDRLLPGAVYTWDVPLALAPGWRALAVTATITMLHAEPDPELEADSAAELAGGDALLRAAAAKKAAAASSSEGDLGGGGDAAAPPVPLVVGAGMYVVHAEALLLPRARGGGGGGLAAFQSLFSGLAHRTALPVTSAPWATSLCTNPAELAMAMGAPMPGDGTDDAAAPETADDLELLDADHGDGVRRTAWVPLPPALLSACDHAITAAWAFETWQGSAITAQLTAMKQPYGAADIAAIGGAESGALSPKALAAAVAAAPPGAAAAAHAWVGRLEFRCADVQCAETVAAHAARLAAFVTNGAFALLPAGSDVLRATSVRAPGRGGGSAAAGGDNGAAEANAVRLWSQLHRGEAGWPGAAAVSALSATSPMFRSPAAR</sequence>
<dbReference type="EMBL" id="JAFCMP010000323">
    <property type="protein sequence ID" value="KAG5181493.1"/>
    <property type="molecule type" value="Genomic_DNA"/>
</dbReference>
<evidence type="ECO:0000256" key="1">
    <source>
        <dbReference type="SAM" id="MobiDB-lite"/>
    </source>
</evidence>
<reference evidence="2" key="1">
    <citation type="submission" date="2021-02" db="EMBL/GenBank/DDBJ databases">
        <title>First Annotated Genome of the Yellow-green Alga Tribonema minus.</title>
        <authorList>
            <person name="Mahan K.M."/>
        </authorList>
    </citation>
    <scope>NUCLEOTIDE SEQUENCE</scope>
    <source>
        <strain evidence="2">UTEX B ZZ1240</strain>
    </source>
</reference>
<gene>
    <name evidence="2" type="ORF">JKP88DRAFT_321207</name>
</gene>
<dbReference type="Proteomes" id="UP000664859">
    <property type="component" value="Unassembled WGS sequence"/>
</dbReference>
<evidence type="ECO:0000313" key="2">
    <source>
        <dbReference type="EMBL" id="KAG5181493.1"/>
    </source>
</evidence>